<evidence type="ECO:0000256" key="6">
    <source>
        <dbReference type="ARBA" id="ARBA00023163"/>
    </source>
</evidence>
<comment type="similarity">
    <text evidence="2 7">Belongs to the ArgR family.</text>
</comment>
<evidence type="ECO:0000256" key="2">
    <source>
        <dbReference type="ARBA" id="ARBA00008316"/>
    </source>
</evidence>
<comment type="pathway">
    <text evidence="7">Amino-acid biosynthesis; L-arginine biosynthesis [regulation].</text>
</comment>
<keyword evidence="7" id="KW-0678">Repressor</keyword>
<organism evidence="11 12">
    <name type="scientific">Caldanaerobacter subterraneus subsp. pacificus DSM 12653</name>
    <dbReference type="NCBI Taxonomy" id="391606"/>
    <lineage>
        <taxon>Bacteria</taxon>
        <taxon>Bacillati</taxon>
        <taxon>Bacillota</taxon>
        <taxon>Clostridia</taxon>
        <taxon>Thermoanaerobacterales</taxon>
        <taxon>Thermoanaerobacteraceae</taxon>
        <taxon>Caldanaerobacter</taxon>
    </lineage>
</organism>
<reference evidence="12" key="3">
    <citation type="submission" date="2015-02" db="EMBL/GenBank/DDBJ databases">
        <title>Genome analysis of three genomes within the thermophilic hydrogenogenic bacterial species Caldanaerobacter subterraneus.</title>
        <authorList>
            <person name="Sant'Anna F.H."/>
            <person name="Lebedinsky A."/>
            <person name="Sokolova T."/>
            <person name="Robb F.T."/>
            <person name="Gonzalez J.M."/>
        </authorList>
    </citation>
    <scope>NUCLEOTIDE SEQUENCE [LARGE SCALE GENOMIC DNA]</scope>
    <source>
        <strain evidence="12">DSM 12653</strain>
    </source>
</reference>
<keyword evidence="7" id="KW-0055">Arginine biosynthesis</keyword>
<dbReference type="InterPro" id="IPR001669">
    <property type="entry name" value="Arg_repress"/>
</dbReference>
<evidence type="ECO:0000259" key="10">
    <source>
        <dbReference type="Pfam" id="PF02863"/>
    </source>
</evidence>
<dbReference type="NCBIfam" id="NF001680">
    <property type="entry name" value="PRK00441.1"/>
    <property type="match status" value="1"/>
</dbReference>
<evidence type="ECO:0000256" key="7">
    <source>
        <dbReference type="HAMAP-Rule" id="MF_00173"/>
    </source>
</evidence>
<dbReference type="PANTHER" id="PTHR34471:SF1">
    <property type="entry name" value="ARGININE REPRESSOR"/>
    <property type="match status" value="1"/>
</dbReference>
<comment type="function">
    <text evidence="7">Regulates arginine biosynthesis genes.</text>
</comment>
<dbReference type="InterPro" id="IPR036251">
    <property type="entry name" value="Arg_repress_C_sf"/>
</dbReference>
<keyword evidence="6 7" id="KW-0804">Transcription</keyword>
<dbReference type="Gene3D" id="1.10.10.10">
    <property type="entry name" value="Winged helix-like DNA-binding domain superfamily/Winged helix DNA-binding domain"/>
    <property type="match status" value="1"/>
</dbReference>
<evidence type="ECO:0000259" key="9">
    <source>
        <dbReference type="Pfam" id="PF01316"/>
    </source>
</evidence>
<dbReference type="Pfam" id="PF02863">
    <property type="entry name" value="Arg_repressor_C"/>
    <property type="match status" value="1"/>
</dbReference>
<dbReference type="SUPFAM" id="SSF55252">
    <property type="entry name" value="C-terminal domain of arginine repressor"/>
    <property type="match status" value="1"/>
</dbReference>
<dbReference type="InterPro" id="IPR036388">
    <property type="entry name" value="WH-like_DNA-bd_sf"/>
</dbReference>
<accession>A0A0F5PPG5</accession>
<evidence type="ECO:0000256" key="3">
    <source>
        <dbReference type="ARBA" id="ARBA00022490"/>
    </source>
</evidence>
<dbReference type="GO" id="GO:0003677">
    <property type="term" value="F:DNA binding"/>
    <property type="evidence" value="ECO:0007669"/>
    <property type="project" value="UniProtKB-KW"/>
</dbReference>
<dbReference type="GO" id="GO:0003700">
    <property type="term" value="F:DNA-binding transcription factor activity"/>
    <property type="evidence" value="ECO:0007669"/>
    <property type="project" value="UniProtKB-UniRule"/>
</dbReference>
<dbReference type="NCBIfam" id="TIGR01529">
    <property type="entry name" value="argR_whole"/>
    <property type="match status" value="1"/>
</dbReference>
<dbReference type="SUPFAM" id="SSF46785">
    <property type="entry name" value="Winged helix' DNA-binding domain"/>
    <property type="match status" value="1"/>
</dbReference>
<dbReference type="HAMAP" id="MF_00173">
    <property type="entry name" value="Arg_repressor"/>
    <property type="match status" value="1"/>
</dbReference>
<dbReference type="EMBL" id="ABXP02000071">
    <property type="protein sequence ID" value="KKC29734.1"/>
    <property type="molecule type" value="Genomic_DNA"/>
</dbReference>
<feature type="domain" description="Arginine repressor DNA-binding" evidence="9">
    <location>
        <begin position="5"/>
        <end position="68"/>
    </location>
</feature>
<evidence type="ECO:0000256" key="4">
    <source>
        <dbReference type="ARBA" id="ARBA00023015"/>
    </source>
</evidence>
<evidence type="ECO:0000256" key="8">
    <source>
        <dbReference type="NCBIfam" id="TIGR01529"/>
    </source>
</evidence>
<dbReference type="PANTHER" id="PTHR34471">
    <property type="entry name" value="ARGININE REPRESSOR"/>
    <property type="match status" value="1"/>
</dbReference>
<protein>
    <recommendedName>
        <fullName evidence="7 8">Arginine repressor</fullName>
    </recommendedName>
</protein>
<keyword evidence="5 7" id="KW-0238">DNA-binding</keyword>
<keyword evidence="7" id="KW-0028">Amino-acid biosynthesis</keyword>
<dbReference type="GO" id="GO:0051259">
    <property type="term" value="P:protein complex oligomerization"/>
    <property type="evidence" value="ECO:0007669"/>
    <property type="project" value="InterPro"/>
</dbReference>
<dbReference type="GO" id="GO:0006526">
    <property type="term" value="P:L-arginine biosynthetic process"/>
    <property type="evidence" value="ECO:0007669"/>
    <property type="project" value="UniProtKB-UniPathway"/>
</dbReference>
<comment type="subcellular location">
    <subcellularLocation>
        <location evidence="1 7">Cytoplasm</location>
    </subcellularLocation>
</comment>
<dbReference type="Proteomes" id="UP000010146">
    <property type="component" value="Unassembled WGS sequence"/>
</dbReference>
<reference evidence="11 12" key="2">
    <citation type="journal article" date="2015" name="BMC Genomics">
        <title>Analysis of three genomes within the thermophilic bacterial species Caldanaerobacter subterraneus with a focus on carbon monoxide dehydrogenase evolution and hydrolase diversity.</title>
        <authorList>
            <person name="Sant'Anna F.H."/>
            <person name="Lebedinsky A.V."/>
            <person name="Sokolova T.G."/>
            <person name="Robb F.T."/>
            <person name="Gonzalez J.M."/>
        </authorList>
    </citation>
    <scope>NUCLEOTIDE SEQUENCE [LARGE SCALE GENOMIC DNA]</scope>
    <source>
        <strain evidence="11 12">DSM 12653</strain>
    </source>
</reference>
<evidence type="ECO:0000313" key="12">
    <source>
        <dbReference type="Proteomes" id="UP000010146"/>
    </source>
</evidence>
<evidence type="ECO:0000256" key="1">
    <source>
        <dbReference type="ARBA" id="ARBA00004496"/>
    </source>
</evidence>
<comment type="caution">
    <text evidence="11">The sequence shown here is derived from an EMBL/GenBank/DDBJ whole genome shotgun (WGS) entry which is preliminary data.</text>
</comment>
<dbReference type="InterPro" id="IPR036390">
    <property type="entry name" value="WH_DNA-bd_sf"/>
</dbReference>
<name>A0A0F5PPG5_9THEO</name>
<evidence type="ECO:0000256" key="5">
    <source>
        <dbReference type="ARBA" id="ARBA00023125"/>
    </source>
</evidence>
<dbReference type="InterPro" id="IPR020899">
    <property type="entry name" value="Arg_repress_C"/>
</dbReference>
<dbReference type="GO" id="GO:1900079">
    <property type="term" value="P:regulation of arginine biosynthetic process"/>
    <property type="evidence" value="ECO:0007669"/>
    <property type="project" value="UniProtKB-UniRule"/>
</dbReference>
<feature type="domain" description="Arginine repressor C-terminal" evidence="10">
    <location>
        <begin position="85"/>
        <end position="152"/>
    </location>
</feature>
<dbReference type="GO" id="GO:0005737">
    <property type="term" value="C:cytoplasm"/>
    <property type="evidence" value="ECO:0007669"/>
    <property type="project" value="UniProtKB-SubCell"/>
</dbReference>
<keyword evidence="3 7" id="KW-0963">Cytoplasm</keyword>
<dbReference type="Pfam" id="PF01316">
    <property type="entry name" value="Arg_repressor"/>
    <property type="match status" value="1"/>
</dbReference>
<keyword evidence="4 7" id="KW-0805">Transcription regulation</keyword>
<evidence type="ECO:0000313" key="11">
    <source>
        <dbReference type="EMBL" id="KKC29734.1"/>
    </source>
</evidence>
<dbReference type="GO" id="GO:0034618">
    <property type="term" value="F:arginine binding"/>
    <property type="evidence" value="ECO:0007669"/>
    <property type="project" value="InterPro"/>
</dbReference>
<reference evidence="11 12" key="1">
    <citation type="submission" date="2008-07" db="EMBL/GenBank/DDBJ databases">
        <authorList>
            <person name="Gonzalez J."/>
            <person name="Sokolova T."/>
            <person name="Ferriera S."/>
            <person name="Johnson J."/>
            <person name="Kravitz S."/>
            <person name="Beeson K."/>
            <person name="Sutton G."/>
            <person name="Rogers Y.-H."/>
            <person name="Friedman R."/>
            <person name="Frazier M."/>
            <person name="Venter J.C."/>
        </authorList>
    </citation>
    <scope>NUCLEOTIDE SEQUENCE [LARGE SCALE GENOMIC DNA]</scope>
    <source>
        <strain evidence="11 12">DSM 12653</strain>
    </source>
</reference>
<dbReference type="AlphaFoldDB" id="A0A0F5PPG5"/>
<proteinExistence type="inferred from homology"/>
<dbReference type="UniPathway" id="UPA00068"/>
<dbReference type="Gene3D" id="3.30.1360.40">
    <property type="match status" value="1"/>
</dbReference>
<dbReference type="PRINTS" id="PR01467">
    <property type="entry name" value="ARGREPRESSOR"/>
</dbReference>
<gene>
    <name evidence="7" type="primary">argR</name>
    <name evidence="11" type="ORF">CDSM653_01219</name>
</gene>
<sequence length="155" mass="17478">MKGRMMKLARHAKILEIISEKEIETQEELAAELQKRGIDVTQATVSRDIKELRLIKVLTEDGKRYKYAPMTKVDTNISERLMTLLSESIVNVDYAGNIIVIKTLSGSASAAAEAIDTLNWKNIVGTIAGDNTIFVLVRNQEDIQELVEKFRKLMK</sequence>
<dbReference type="InterPro" id="IPR020900">
    <property type="entry name" value="Arg_repress_DNA-bd"/>
</dbReference>